<dbReference type="PANTHER" id="PTHR11902">
    <property type="entry name" value="ENOLASE"/>
    <property type="match status" value="1"/>
</dbReference>
<dbReference type="InterPro" id="IPR020809">
    <property type="entry name" value="Enolase_CS"/>
</dbReference>
<evidence type="ECO:0000259" key="14">
    <source>
        <dbReference type="SMART" id="SM01193"/>
    </source>
</evidence>
<dbReference type="HAMAP" id="MF_00318">
    <property type="entry name" value="Enolase"/>
    <property type="match status" value="1"/>
</dbReference>
<feature type="binding site" evidence="9 12">
    <location>
        <position position="252"/>
    </location>
    <ligand>
        <name>Mg(2+)</name>
        <dbReference type="ChEBI" id="CHEBI:18420"/>
    </ligand>
</feature>
<dbReference type="SMART" id="SM01193">
    <property type="entry name" value="Enolase_N"/>
    <property type="match status" value="1"/>
</dbReference>
<dbReference type="InterPro" id="IPR029017">
    <property type="entry name" value="Enolase-like_N"/>
</dbReference>
<proteinExistence type="inferred from homology"/>
<dbReference type="CDD" id="cd03313">
    <property type="entry name" value="enolase"/>
    <property type="match status" value="1"/>
</dbReference>
<dbReference type="SUPFAM" id="SSF54826">
    <property type="entry name" value="Enolase N-terminal domain-like"/>
    <property type="match status" value="1"/>
</dbReference>
<dbReference type="SMART" id="SM01192">
    <property type="entry name" value="Enolase_C"/>
    <property type="match status" value="1"/>
</dbReference>
<reference evidence="15 16" key="1">
    <citation type="submission" date="2019-01" db="EMBL/GenBank/DDBJ databases">
        <authorList>
            <consortium name="Pathogen Informatics"/>
        </authorList>
    </citation>
    <scope>NUCLEOTIDE SEQUENCE [LARGE SCALE GENOMIC DNA]</scope>
    <source>
        <strain evidence="15 16">NCTC10184</strain>
    </source>
</reference>
<evidence type="ECO:0000256" key="11">
    <source>
        <dbReference type="PIRSR" id="PIRSR001400-2"/>
    </source>
</evidence>
<keyword evidence="7 9" id="KW-0324">Glycolysis</keyword>
<keyword evidence="6 9" id="KW-0460">Magnesium</keyword>
<feature type="binding site" evidence="9">
    <location>
        <position position="169"/>
    </location>
    <ligand>
        <name>(2R)-2-phosphoglycerate</name>
        <dbReference type="ChEBI" id="CHEBI:58289"/>
    </ligand>
</feature>
<evidence type="ECO:0000256" key="5">
    <source>
        <dbReference type="ARBA" id="ARBA00022525"/>
    </source>
</evidence>
<dbReference type="KEGG" id="mcob:NCTC10184_00025"/>
<dbReference type="InterPro" id="IPR020810">
    <property type="entry name" value="Enolase_C"/>
</dbReference>
<dbReference type="Pfam" id="PF00113">
    <property type="entry name" value="Enolase_C"/>
    <property type="match status" value="1"/>
</dbReference>
<feature type="binding site" evidence="11">
    <location>
        <position position="341"/>
    </location>
    <ligand>
        <name>substrate</name>
    </ligand>
</feature>
<evidence type="ECO:0000256" key="2">
    <source>
        <dbReference type="ARBA" id="ARBA00009604"/>
    </source>
</evidence>
<feature type="binding site" evidence="9 12">
    <location>
        <position position="314"/>
    </location>
    <ligand>
        <name>Mg(2+)</name>
        <dbReference type="ChEBI" id="CHEBI:18420"/>
    </ligand>
</feature>
<keyword evidence="9 12" id="KW-0479">Metal-binding</keyword>
<evidence type="ECO:0000256" key="3">
    <source>
        <dbReference type="ARBA" id="ARBA00012058"/>
    </source>
</evidence>
<dbReference type="NCBIfam" id="TIGR01060">
    <property type="entry name" value="eno"/>
    <property type="match status" value="1"/>
</dbReference>
<evidence type="ECO:0000256" key="6">
    <source>
        <dbReference type="ARBA" id="ARBA00022842"/>
    </source>
</evidence>
<feature type="domain" description="Enolase N-terminal" evidence="14">
    <location>
        <begin position="4"/>
        <end position="140"/>
    </location>
</feature>
<keyword evidence="5 9" id="KW-0964">Secreted</keyword>
<keyword evidence="8 9" id="KW-0456">Lyase</keyword>
<evidence type="ECO:0000256" key="10">
    <source>
        <dbReference type="PIRSR" id="PIRSR001400-1"/>
    </source>
</evidence>
<dbReference type="InterPro" id="IPR000941">
    <property type="entry name" value="Enolase"/>
</dbReference>
<dbReference type="GO" id="GO:0000287">
    <property type="term" value="F:magnesium ion binding"/>
    <property type="evidence" value="ECO:0007669"/>
    <property type="project" value="UniProtKB-UniRule"/>
</dbReference>
<evidence type="ECO:0000256" key="12">
    <source>
        <dbReference type="PIRSR" id="PIRSR001400-3"/>
    </source>
</evidence>
<dbReference type="EMBL" id="LR215043">
    <property type="protein sequence ID" value="VEU77813.1"/>
    <property type="molecule type" value="Genomic_DNA"/>
</dbReference>
<dbReference type="Gene3D" id="3.20.20.120">
    <property type="entry name" value="Enolase-like C-terminal domain"/>
    <property type="match status" value="1"/>
</dbReference>
<comment type="function">
    <text evidence="9">Catalyzes the reversible conversion of 2-phosphoglycerate (2-PG) into phosphoenolpyruvate (PEP). It is essential for the degradation of carbohydrates via glycolysis.</text>
</comment>
<dbReference type="InterPro" id="IPR020811">
    <property type="entry name" value="Enolase_N"/>
</dbReference>
<dbReference type="PANTHER" id="PTHR11902:SF1">
    <property type="entry name" value="ENOLASE"/>
    <property type="match status" value="1"/>
</dbReference>
<comment type="similarity">
    <text evidence="2 9">Belongs to the enolase family.</text>
</comment>
<dbReference type="GO" id="GO:0006096">
    <property type="term" value="P:glycolytic process"/>
    <property type="evidence" value="ECO:0007669"/>
    <property type="project" value="UniProtKB-UniRule"/>
</dbReference>
<evidence type="ECO:0000313" key="16">
    <source>
        <dbReference type="Proteomes" id="UP000290876"/>
    </source>
</evidence>
<accession>A0A449B9H6</accession>
<evidence type="ECO:0000313" key="15">
    <source>
        <dbReference type="EMBL" id="VEU77813.1"/>
    </source>
</evidence>
<feature type="active site" description="Proton donor" evidence="9 10">
    <location>
        <position position="211"/>
    </location>
</feature>
<feature type="binding site" evidence="11">
    <location>
        <begin position="393"/>
        <end position="396"/>
    </location>
    <ligand>
        <name>substrate</name>
    </ligand>
</feature>
<comment type="subcellular location">
    <subcellularLocation>
        <location evidence="9">Cytoplasm</location>
    </subcellularLocation>
    <subcellularLocation>
        <location evidence="9">Secreted</location>
    </subcellularLocation>
    <subcellularLocation>
        <location evidence="9">Cell surface</location>
    </subcellularLocation>
    <text evidence="9">Fractions of enolase are present in both the cytoplasm and on the cell surface.</text>
</comment>
<dbReference type="Pfam" id="PF03952">
    <property type="entry name" value="Enolase_N"/>
    <property type="match status" value="1"/>
</dbReference>
<name>A0A449B9H6_9BACT</name>
<evidence type="ECO:0000256" key="7">
    <source>
        <dbReference type="ARBA" id="ARBA00023152"/>
    </source>
</evidence>
<comment type="cofactor">
    <cofactor evidence="9">
        <name>Mg(2+)</name>
        <dbReference type="ChEBI" id="CHEBI:18420"/>
    </cofactor>
    <text evidence="9">Binds a second Mg(2+) ion via substrate during catalysis.</text>
</comment>
<feature type="binding site" evidence="11">
    <location>
        <position position="170"/>
    </location>
    <ligand>
        <name>substrate</name>
    </ligand>
</feature>
<dbReference type="InterPro" id="IPR036849">
    <property type="entry name" value="Enolase-like_C_sf"/>
</dbReference>
<dbReference type="SFLD" id="SFLDG00178">
    <property type="entry name" value="enolase"/>
    <property type="match status" value="1"/>
</dbReference>
<comment type="cofactor">
    <cofactor evidence="12">
        <name>Mg(2+)</name>
        <dbReference type="ChEBI" id="CHEBI:18420"/>
    </cofactor>
    <text evidence="12">Mg(2+) is required for catalysis and for stabilizing the dimer.</text>
</comment>
<dbReference type="PIRSF" id="PIRSF001400">
    <property type="entry name" value="Enolase"/>
    <property type="match status" value="1"/>
</dbReference>
<keyword evidence="9" id="KW-0963">Cytoplasm</keyword>
<dbReference type="UniPathway" id="UPA00109">
    <property type="reaction ID" value="UER00187"/>
</dbReference>
<protein>
    <recommendedName>
        <fullName evidence="4 9">Enolase</fullName>
        <ecNumber evidence="3 9">4.2.1.11</ecNumber>
    </recommendedName>
    <alternativeName>
        <fullName evidence="9">2-phospho-D-glycerate hydro-lyase</fullName>
    </alternativeName>
    <alternativeName>
        <fullName evidence="9">2-phosphoglycerate dehydratase</fullName>
    </alternativeName>
</protein>
<feature type="binding site" evidence="9">
    <location>
        <position position="366"/>
    </location>
    <ligand>
        <name>(2R)-2-phosphoglycerate</name>
        <dbReference type="ChEBI" id="CHEBI:58289"/>
    </ligand>
</feature>
<feature type="binding site" evidence="9">
    <location>
        <position position="396"/>
    </location>
    <ligand>
        <name>(2R)-2-phosphoglycerate</name>
        <dbReference type="ChEBI" id="CHEBI:58289"/>
    </ligand>
</feature>
<evidence type="ECO:0000256" key="4">
    <source>
        <dbReference type="ARBA" id="ARBA00017068"/>
    </source>
</evidence>
<dbReference type="SUPFAM" id="SSF51604">
    <property type="entry name" value="Enolase C-terminal domain-like"/>
    <property type="match status" value="1"/>
</dbReference>
<evidence type="ECO:0000256" key="9">
    <source>
        <dbReference type="HAMAP-Rule" id="MF_00318"/>
    </source>
</evidence>
<feature type="binding site" evidence="11">
    <location>
        <position position="417"/>
    </location>
    <ligand>
        <name>substrate</name>
    </ligand>
</feature>
<feature type="binding site" evidence="9 12">
    <location>
        <position position="341"/>
    </location>
    <ligand>
        <name>Mg(2+)</name>
        <dbReference type="ChEBI" id="CHEBI:18420"/>
    </ligand>
</feature>
<dbReference type="SFLD" id="SFLDS00001">
    <property type="entry name" value="Enolase"/>
    <property type="match status" value="1"/>
</dbReference>
<dbReference type="GO" id="GO:0005576">
    <property type="term" value="C:extracellular region"/>
    <property type="evidence" value="ECO:0007669"/>
    <property type="project" value="UniProtKB-SubCell"/>
</dbReference>
<feature type="binding site" evidence="11">
    <location>
        <position position="314"/>
    </location>
    <ligand>
        <name>substrate</name>
    </ligand>
</feature>
<dbReference type="OrthoDB" id="9804716at2"/>
<feature type="binding site" evidence="9">
    <location>
        <position position="417"/>
    </location>
    <ligand>
        <name>(2R)-2-phosphoglycerate</name>
        <dbReference type="ChEBI" id="CHEBI:58289"/>
    </ligand>
</feature>
<evidence type="ECO:0000256" key="1">
    <source>
        <dbReference type="ARBA" id="ARBA00005031"/>
    </source>
</evidence>
<dbReference type="RefSeq" id="WP_129622678.1">
    <property type="nucleotide sequence ID" value="NZ_LR215043.1"/>
</dbReference>
<organism evidence="15 16">
    <name type="scientific">Mycoplasmopsis columbinasalis</name>
    <dbReference type="NCBI Taxonomy" id="114880"/>
    <lineage>
        <taxon>Bacteria</taxon>
        <taxon>Bacillati</taxon>
        <taxon>Mycoplasmatota</taxon>
        <taxon>Mycoplasmoidales</taxon>
        <taxon>Metamycoplasmataceae</taxon>
        <taxon>Mycoplasmopsis</taxon>
    </lineage>
</organism>
<dbReference type="GO" id="GO:0000015">
    <property type="term" value="C:phosphopyruvate hydratase complex"/>
    <property type="evidence" value="ECO:0007669"/>
    <property type="project" value="InterPro"/>
</dbReference>
<evidence type="ECO:0000259" key="13">
    <source>
        <dbReference type="SMART" id="SM01192"/>
    </source>
</evidence>
<feature type="active site" description="Proton acceptor" evidence="9 10">
    <location>
        <position position="366"/>
    </location>
</feature>
<dbReference type="PROSITE" id="PS00164">
    <property type="entry name" value="ENOLASE"/>
    <property type="match status" value="1"/>
</dbReference>
<dbReference type="GO" id="GO:0004634">
    <property type="term" value="F:phosphopyruvate hydratase activity"/>
    <property type="evidence" value="ECO:0007669"/>
    <property type="project" value="UniProtKB-UniRule"/>
</dbReference>
<feature type="binding site" evidence="9">
    <location>
        <position position="395"/>
    </location>
    <ligand>
        <name>(2R)-2-phosphoglycerate</name>
        <dbReference type="ChEBI" id="CHEBI:58289"/>
    </ligand>
</feature>
<dbReference type="EC" id="4.2.1.11" evidence="3 9"/>
<comment type="catalytic activity">
    <reaction evidence="9">
        <text>(2R)-2-phosphoglycerate = phosphoenolpyruvate + H2O</text>
        <dbReference type="Rhea" id="RHEA:10164"/>
        <dbReference type="ChEBI" id="CHEBI:15377"/>
        <dbReference type="ChEBI" id="CHEBI:58289"/>
        <dbReference type="ChEBI" id="CHEBI:58702"/>
        <dbReference type="EC" id="4.2.1.11"/>
    </reaction>
</comment>
<sequence length="457" mass="49519">MSQIITVQASEILDSRGNPTVRVKVLSADGAVGIASVPSGASTGSKEALELRDKNTPFANQWFGGKGVQQAVNNVNEDIAALFDDELLFAQEQRKIDNLMIEADGTATKKNFGANAILGVSLAVSRVAAEEANLPLYQYLGGLDARVLPVPMLNVLNGGAHASNTVDFQEFMIMPLGFDTFSEALKAANKVFHTLAKILKQHGHGTLVGDEGGFAPNAKSHEEVLDYLVEAIKAAGFVPATSGKGAIAIALDAASSEFYDAAKQKYVFKKLQHAIDQKTPGFEHLTKVKLEFTTDELLTYYGALIEKYLIISIEDGFAEDDWEGFAKFTAQYGHKVQIVGDDLTVTNSQYLQKAIDTKAINSILIKLNQIGTLSETIDAIKLAQRNGLTAVISHRSGETEDTYIADLAVAFNTGQIKTGSLSRSDRVAKYNRLLEIEQTLGEDAVYWGAKTFYNLKK</sequence>
<evidence type="ECO:0000256" key="8">
    <source>
        <dbReference type="ARBA" id="ARBA00023239"/>
    </source>
</evidence>
<comment type="pathway">
    <text evidence="1 9">Carbohydrate degradation; glycolysis; pyruvate from D-glyceraldehyde 3-phosphate: step 4/5.</text>
</comment>
<dbReference type="SFLD" id="SFLDF00002">
    <property type="entry name" value="enolase"/>
    <property type="match status" value="1"/>
</dbReference>
<dbReference type="PRINTS" id="PR00148">
    <property type="entry name" value="ENOLASE"/>
</dbReference>
<feature type="domain" description="Enolase C-terminal TIM barrel" evidence="13">
    <location>
        <begin position="145"/>
        <end position="454"/>
    </location>
</feature>
<dbReference type="AlphaFoldDB" id="A0A449B9H6"/>
<dbReference type="Gene3D" id="3.30.390.10">
    <property type="entry name" value="Enolase-like, N-terminal domain"/>
    <property type="match status" value="1"/>
</dbReference>
<keyword evidence="16" id="KW-1185">Reference proteome</keyword>
<feature type="binding site" evidence="11">
    <location>
        <position position="161"/>
    </location>
    <ligand>
        <name>substrate</name>
    </ligand>
</feature>
<gene>
    <name evidence="9 15" type="primary">eno</name>
    <name evidence="15" type="ORF">NCTC10184_00025</name>
</gene>
<dbReference type="GO" id="GO:0009986">
    <property type="term" value="C:cell surface"/>
    <property type="evidence" value="ECO:0007669"/>
    <property type="project" value="UniProtKB-SubCell"/>
</dbReference>
<dbReference type="Proteomes" id="UP000290876">
    <property type="component" value="Chromosome"/>
</dbReference>